<keyword evidence="1" id="KW-1185">Reference proteome</keyword>
<dbReference type="AlphaFoldDB" id="A0A915HS36"/>
<accession>A0A915HS36</accession>
<protein>
    <submittedName>
        <fullName evidence="2">Uncharacterized protein</fullName>
    </submittedName>
</protein>
<name>A0A915HS36_ROMCU</name>
<organism evidence="1 2">
    <name type="scientific">Romanomermis culicivorax</name>
    <name type="common">Nematode worm</name>
    <dbReference type="NCBI Taxonomy" id="13658"/>
    <lineage>
        <taxon>Eukaryota</taxon>
        <taxon>Metazoa</taxon>
        <taxon>Ecdysozoa</taxon>
        <taxon>Nematoda</taxon>
        <taxon>Enoplea</taxon>
        <taxon>Dorylaimia</taxon>
        <taxon>Mermithida</taxon>
        <taxon>Mermithoidea</taxon>
        <taxon>Mermithidae</taxon>
        <taxon>Romanomermis</taxon>
    </lineage>
</organism>
<proteinExistence type="predicted"/>
<dbReference type="WBParaSite" id="nRc.2.0.1.t04192-RA">
    <property type="protein sequence ID" value="nRc.2.0.1.t04192-RA"/>
    <property type="gene ID" value="nRc.2.0.1.g04192"/>
</dbReference>
<reference evidence="2" key="1">
    <citation type="submission" date="2022-11" db="UniProtKB">
        <authorList>
            <consortium name="WormBaseParasite"/>
        </authorList>
    </citation>
    <scope>IDENTIFICATION</scope>
</reference>
<evidence type="ECO:0000313" key="2">
    <source>
        <dbReference type="WBParaSite" id="nRc.2.0.1.t04192-RA"/>
    </source>
</evidence>
<dbReference type="Proteomes" id="UP000887565">
    <property type="component" value="Unplaced"/>
</dbReference>
<sequence>MAIESRHFSLKLPYNKALKYGEQEAKIARLVKSVFLSSKTISKSFQEYEICTLFLSKMDHFLIKEDKLTKQEAKRQSMQSNT</sequence>
<evidence type="ECO:0000313" key="1">
    <source>
        <dbReference type="Proteomes" id="UP000887565"/>
    </source>
</evidence>